<gene>
    <name evidence="2" type="ORF">AWB69_08739</name>
</gene>
<feature type="region of interest" description="Disordered" evidence="1">
    <location>
        <begin position="44"/>
        <end position="68"/>
    </location>
</feature>
<organism evidence="2 3">
    <name type="scientific">Caballeronia udeis</name>
    <dbReference type="NCBI Taxonomy" id="1232866"/>
    <lineage>
        <taxon>Bacteria</taxon>
        <taxon>Pseudomonadati</taxon>
        <taxon>Pseudomonadota</taxon>
        <taxon>Betaproteobacteria</taxon>
        <taxon>Burkholderiales</taxon>
        <taxon>Burkholderiaceae</taxon>
        <taxon>Caballeronia</taxon>
    </lineage>
</organism>
<proteinExistence type="predicted"/>
<name>A0A158JUE1_9BURK</name>
<dbReference type="AlphaFoldDB" id="A0A158JUE1"/>
<evidence type="ECO:0000313" key="3">
    <source>
        <dbReference type="Proteomes" id="UP000054683"/>
    </source>
</evidence>
<reference evidence="2 3" key="1">
    <citation type="submission" date="2016-01" db="EMBL/GenBank/DDBJ databases">
        <authorList>
            <person name="Oliw E.H."/>
        </authorList>
    </citation>
    <scope>NUCLEOTIDE SEQUENCE [LARGE SCALE GENOMIC DNA]</scope>
    <source>
        <strain evidence="2">LMG 27134</strain>
    </source>
</reference>
<dbReference type="EMBL" id="FCOK02000117">
    <property type="protein sequence ID" value="SAL72029.1"/>
    <property type="molecule type" value="Genomic_DNA"/>
</dbReference>
<evidence type="ECO:0000313" key="2">
    <source>
        <dbReference type="EMBL" id="SAL72029.1"/>
    </source>
</evidence>
<feature type="compositionally biased region" description="Polar residues" evidence="1">
    <location>
        <begin position="50"/>
        <end position="61"/>
    </location>
</feature>
<accession>A0A158JUE1</accession>
<dbReference type="Proteomes" id="UP000054683">
    <property type="component" value="Unassembled WGS sequence"/>
</dbReference>
<evidence type="ECO:0000256" key="1">
    <source>
        <dbReference type="SAM" id="MobiDB-lite"/>
    </source>
</evidence>
<protein>
    <submittedName>
        <fullName evidence="2">Uncharacterized protein</fullName>
    </submittedName>
</protein>
<sequence length="68" mass="7618">MNDIEDVYSHDIRRTGSPICEGLLFDAKLALGCHPKHLGDLPNLAARGPMSNSRSRPNIDSPSRFHRY</sequence>